<dbReference type="AlphaFoldDB" id="E3RYX5"/>
<dbReference type="HOGENOM" id="CLU_2373869_0_0_1"/>
<evidence type="ECO:0000256" key="1">
    <source>
        <dbReference type="SAM" id="MobiDB-lite"/>
    </source>
</evidence>
<gene>
    <name evidence="2" type="ORF">PTT_14800</name>
</gene>
<name>E3RYX5_PYRTT</name>
<evidence type="ECO:0000313" key="2">
    <source>
        <dbReference type="EMBL" id="EFQ89074.1"/>
    </source>
</evidence>
<reference evidence="2 3" key="1">
    <citation type="journal article" date="2010" name="Genome Biol.">
        <title>A first genome assembly of the barley fungal pathogen Pyrenophora teres f. teres.</title>
        <authorList>
            <person name="Ellwood S.R."/>
            <person name="Liu Z."/>
            <person name="Syme R.A."/>
            <person name="Lai Z."/>
            <person name="Hane J.K."/>
            <person name="Keiper F."/>
            <person name="Moffat C.S."/>
            <person name="Oliver R.P."/>
            <person name="Friesen T.L."/>
        </authorList>
    </citation>
    <scope>NUCLEOTIDE SEQUENCE [LARGE SCALE GENOMIC DNA]</scope>
    <source>
        <strain evidence="2 3">0-1</strain>
    </source>
</reference>
<protein>
    <submittedName>
        <fullName evidence="2">Uncharacterized protein</fullName>
    </submittedName>
</protein>
<evidence type="ECO:0000313" key="3">
    <source>
        <dbReference type="Proteomes" id="UP000001067"/>
    </source>
</evidence>
<dbReference type="KEGG" id="pte:PTT_14800"/>
<sequence>MVWDTAASYPSDQGAYIRPFVFASLYLSYKYIFLRISHVDICNLTVEDYVLEDLSSIELEGLASTPLAPRHGFGSHEIDAQTDTLVSPTHRDANN</sequence>
<accession>E3RYX5</accession>
<proteinExistence type="predicted"/>
<feature type="region of interest" description="Disordered" evidence="1">
    <location>
        <begin position="73"/>
        <end position="95"/>
    </location>
</feature>
<keyword evidence="3" id="KW-1185">Reference proteome</keyword>
<dbReference type="Proteomes" id="UP000001067">
    <property type="component" value="Unassembled WGS sequence"/>
</dbReference>
<organism evidence="3">
    <name type="scientific">Pyrenophora teres f. teres (strain 0-1)</name>
    <name type="common">Barley net blotch fungus</name>
    <name type="synonym">Drechslera teres f. teres</name>
    <dbReference type="NCBI Taxonomy" id="861557"/>
    <lineage>
        <taxon>Eukaryota</taxon>
        <taxon>Fungi</taxon>
        <taxon>Dikarya</taxon>
        <taxon>Ascomycota</taxon>
        <taxon>Pezizomycotina</taxon>
        <taxon>Dothideomycetes</taxon>
        <taxon>Pleosporomycetidae</taxon>
        <taxon>Pleosporales</taxon>
        <taxon>Pleosporineae</taxon>
        <taxon>Pleosporaceae</taxon>
        <taxon>Pyrenophora</taxon>
    </lineage>
</organism>
<dbReference type="EMBL" id="GL535986">
    <property type="protein sequence ID" value="EFQ89074.1"/>
    <property type="molecule type" value="Genomic_DNA"/>
</dbReference>